<sequence length="213" mass="24781">MRNQSCLLHLLLRTHHKIPNQSHVLRSFSSIPLRFTTNQSKFPINPNFCNFSSKPILANVDSDHSVIVDIFSKSRNFDEVKNQLDLNQLSISHYEVNRVLRKLDSDPDSVRIFFQWGLENYPEKLSSESYNQFLADLAINGAVEEFWDLVGVMKKKGFGVSKWVIDRTLEYSENNGMDVDALKLKELFDNDTIERLCRIVRNNVWSDDVEKEI</sequence>
<dbReference type="EMBL" id="LXQA010009019">
    <property type="protein sequence ID" value="MCH85721.1"/>
    <property type="molecule type" value="Genomic_DNA"/>
</dbReference>
<accession>A0A392MEL5</accession>
<evidence type="ECO:0000313" key="2">
    <source>
        <dbReference type="Proteomes" id="UP000265520"/>
    </source>
</evidence>
<dbReference type="Proteomes" id="UP000265520">
    <property type="component" value="Unassembled WGS sequence"/>
</dbReference>
<dbReference type="AlphaFoldDB" id="A0A392MEL5"/>
<gene>
    <name evidence="1" type="ORF">A2U01_0006570</name>
</gene>
<name>A0A392MEL5_9FABA</name>
<proteinExistence type="predicted"/>
<comment type="caution">
    <text evidence="1">The sequence shown here is derived from an EMBL/GenBank/DDBJ whole genome shotgun (WGS) entry which is preliminary data.</text>
</comment>
<dbReference type="PANTHER" id="PTHR47003">
    <property type="entry name" value="OS01G0970900 PROTEIN"/>
    <property type="match status" value="1"/>
</dbReference>
<reference evidence="1 2" key="1">
    <citation type="journal article" date="2018" name="Front. Plant Sci.">
        <title>Red Clover (Trifolium pratense) and Zigzag Clover (T. medium) - A Picture of Genomic Similarities and Differences.</title>
        <authorList>
            <person name="Dluhosova J."/>
            <person name="Istvanek J."/>
            <person name="Nedelnik J."/>
            <person name="Repkova J."/>
        </authorList>
    </citation>
    <scope>NUCLEOTIDE SEQUENCE [LARGE SCALE GENOMIC DNA]</scope>
    <source>
        <strain evidence="2">cv. 10/8</strain>
        <tissue evidence="1">Leaf</tissue>
    </source>
</reference>
<dbReference type="InterPro" id="IPR044578">
    <property type="entry name" value="BIR6-like"/>
</dbReference>
<keyword evidence="2" id="KW-1185">Reference proteome</keyword>
<feature type="non-terminal residue" evidence="1">
    <location>
        <position position="213"/>
    </location>
</feature>
<organism evidence="1 2">
    <name type="scientific">Trifolium medium</name>
    <dbReference type="NCBI Taxonomy" id="97028"/>
    <lineage>
        <taxon>Eukaryota</taxon>
        <taxon>Viridiplantae</taxon>
        <taxon>Streptophyta</taxon>
        <taxon>Embryophyta</taxon>
        <taxon>Tracheophyta</taxon>
        <taxon>Spermatophyta</taxon>
        <taxon>Magnoliopsida</taxon>
        <taxon>eudicotyledons</taxon>
        <taxon>Gunneridae</taxon>
        <taxon>Pentapetalae</taxon>
        <taxon>rosids</taxon>
        <taxon>fabids</taxon>
        <taxon>Fabales</taxon>
        <taxon>Fabaceae</taxon>
        <taxon>Papilionoideae</taxon>
        <taxon>50 kb inversion clade</taxon>
        <taxon>NPAAA clade</taxon>
        <taxon>Hologalegina</taxon>
        <taxon>IRL clade</taxon>
        <taxon>Trifolieae</taxon>
        <taxon>Trifolium</taxon>
    </lineage>
</organism>
<protein>
    <submittedName>
        <fullName evidence="1">Pentatricopeptide repeat-containing protein</fullName>
    </submittedName>
</protein>
<evidence type="ECO:0000313" key="1">
    <source>
        <dbReference type="EMBL" id="MCH85721.1"/>
    </source>
</evidence>
<dbReference type="GO" id="GO:0008380">
    <property type="term" value="P:RNA splicing"/>
    <property type="evidence" value="ECO:0007669"/>
    <property type="project" value="InterPro"/>
</dbReference>
<dbReference type="PANTHER" id="PTHR47003:SF3">
    <property type="entry name" value="SMALL RIBOSOMAL SUBUNIT PROTEIN MS81 (RPPR8)"/>
    <property type="match status" value="1"/>
</dbReference>